<sequence length="200" mass="22027">MNALDEHCKVVIGINVCEVEDSWAGTCGYHGRCALPSEVSPSFDRLLEDITSFCTTHNVPCARRDVFYSPESDVEKLLTDTITVVEVKDAAAYTSLLRLMTLPKAESPHYVLVCSIDLSRSHPLSEPPLQGSLVPTQSYVDELGNEKGPYYSIPYHLYSPAPIVRDVGTPTTQGSFNYCTLSAILKELSFKAGKFPKYGN</sequence>
<accession>A0A7G2C142</accession>
<name>A0A7G2C142_9TRYP</name>
<dbReference type="Proteomes" id="UP000515908">
    <property type="component" value="Chromosome 02"/>
</dbReference>
<keyword evidence="2" id="KW-1185">Reference proteome</keyword>
<proteinExistence type="predicted"/>
<dbReference type="OrthoDB" id="277877at2759"/>
<organism evidence="1 2">
    <name type="scientific">Angomonas deanei</name>
    <dbReference type="NCBI Taxonomy" id="59799"/>
    <lineage>
        <taxon>Eukaryota</taxon>
        <taxon>Discoba</taxon>
        <taxon>Euglenozoa</taxon>
        <taxon>Kinetoplastea</taxon>
        <taxon>Metakinetoplastina</taxon>
        <taxon>Trypanosomatida</taxon>
        <taxon>Trypanosomatidae</taxon>
        <taxon>Strigomonadinae</taxon>
        <taxon>Angomonas</taxon>
    </lineage>
</organism>
<dbReference type="AlphaFoldDB" id="A0A7G2C142"/>
<protein>
    <submittedName>
        <fullName evidence="1">Uncharacterized protein</fullName>
    </submittedName>
</protein>
<dbReference type="VEuPathDB" id="TriTrypDB:ADEAN_000092900"/>
<reference evidence="1 2" key="1">
    <citation type="submission" date="2020-08" db="EMBL/GenBank/DDBJ databases">
        <authorList>
            <person name="Newling K."/>
            <person name="Davey J."/>
            <person name="Forrester S."/>
        </authorList>
    </citation>
    <scope>NUCLEOTIDE SEQUENCE [LARGE SCALE GENOMIC DNA]</scope>
    <source>
        <strain evidence="2">Crithidia deanei Carvalho (ATCC PRA-265)</strain>
    </source>
</reference>
<evidence type="ECO:0000313" key="1">
    <source>
        <dbReference type="EMBL" id="CAD2213488.1"/>
    </source>
</evidence>
<gene>
    <name evidence="1" type="ORF">ADEAN_000092900</name>
</gene>
<dbReference type="EMBL" id="LR877146">
    <property type="protein sequence ID" value="CAD2213488.1"/>
    <property type="molecule type" value="Genomic_DNA"/>
</dbReference>
<evidence type="ECO:0000313" key="2">
    <source>
        <dbReference type="Proteomes" id="UP000515908"/>
    </source>
</evidence>